<protein>
    <submittedName>
        <fullName evidence="1">Uncharacterized protein</fullName>
    </submittedName>
</protein>
<dbReference type="AlphaFoldDB" id="A0A2Z7ACT1"/>
<accession>A0A2Z7ACT1</accession>
<keyword evidence="2" id="KW-1185">Reference proteome</keyword>
<gene>
    <name evidence="1" type="ORF">F511_08797</name>
</gene>
<proteinExistence type="predicted"/>
<organism evidence="1 2">
    <name type="scientific">Dorcoceras hygrometricum</name>
    <dbReference type="NCBI Taxonomy" id="472368"/>
    <lineage>
        <taxon>Eukaryota</taxon>
        <taxon>Viridiplantae</taxon>
        <taxon>Streptophyta</taxon>
        <taxon>Embryophyta</taxon>
        <taxon>Tracheophyta</taxon>
        <taxon>Spermatophyta</taxon>
        <taxon>Magnoliopsida</taxon>
        <taxon>eudicotyledons</taxon>
        <taxon>Gunneridae</taxon>
        <taxon>Pentapetalae</taxon>
        <taxon>asterids</taxon>
        <taxon>lamiids</taxon>
        <taxon>Lamiales</taxon>
        <taxon>Gesneriaceae</taxon>
        <taxon>Didymocarpoideae</taxon>
        <taxon>Trichosporeae</taxon>
        <taxon>Loxocarpinae</taxon>
        <taxon>Dorcoceras</taxon>
    </lineage>
</organism>
<evidence type="ECO:0000313" key="2">
    <source>
        <dbReference type="Proteomes" id="UP000250235"/>
    </source>
</evidence>
<dbReference type="EMBL" id="KV016696">
    <property type="protein sequence ID" value="KZV19456.1"/>
    <property type="molecule type" value="Genomic_DNA"/>
</dbReference>
<evidence type="ECO:0000313" key="1">
    <source>
        <dbReference type="EMBL" id="KZV19456.1"/>
    </source>
</evidence>
<reference evidence="1 2" key="1">
    <citation type="journal article" date="2015" name="Proc. Natl. Acad. Sci. U.S.A.">
        <title>The resurrection genome of Boea hygrometrica: A blueprint for survival of dehydration.</title>
        <authorList>
            <person name="Xiao L."/>
            <person name="Yang G."/>
            <person name="Zhang L."/>
            <person name="Yang X."/>
            <person name="Zhao S."/>
            <person name="Ji Z."/>
            <person name="Zhou Q."/>
            <person name="Hu M."/>
            <person name="Wang Y."/>
            <person name="Chen M."/>
            <person name="Xu Y."/>
            <person name="Jin H."/>
            <person name="Xiao X."/>
            <person name="Hu G."/>
            <person name="Bao F."/>
            <person name="Hu Y."/>
            <person name="Wan P."/>
            <person name="Li L."/>
            <person name="Deng X."/>
            <person name="Kuang T."/>
            <person name="Xiang C."/>
            <person name="Zhu J.K."/>
            <person name="Oliver M.J."/>
            <person name="He Y."/>
        </authorList>
    </citation>
    <scope>NUCLEOTIDE SEQUENCE [LARGE SCALE GENOMIC DNA]</scope>
    <source>
        <strain evidence="2">cv. XS01</strain>
    </source>
</reference>
<name>A0A2Z7ACT1_9LAMI</name>
<dbReference type="PANTHER" id="PTHR36337:SF1">
    <property type="entry name" value="OBSCURIN-LIKE PROTEIN"/>
    <property type="match status" value="1"/>
</dbReference>
<dbReference type="Proteomes" id="UP000250235">
    <property type="component" value="Unassembled WGS sequence"/>
</dbReference>
<sequence length="1029" mass="115467">MAKQSQYFFLEEWLRSTIITSNNKGGSVHSASSSAQAIIQAWSDLRDSLQCQSFHAHHLQALKLLVDSQASLHVAEPQAKLLLSILSLQNLTFPSESHPLFFRLLYIWLRKSRQSSQVVESATDILLHLLSFQSRSNRSPLFLSEGILLLGAISFQTSLTDNSKRVCLEFLCKLLEQECRDLLFSDDLVSNVLAGIGYALSSSMTIYFGNLLDILFRIWGQEDGPSGTISQGLMLLHLIEWVLSNSLRSQSLDKIDLVKGVLETVSPTHSSFAVVMASAGTLRAVNRSGRSGFMHLANTAEGRIETLARDLVSRIKYLGHLEHDPKFNLLLQCTALALARSGAVAYRDSLLVCLSFALLTEVFPLQRIYAEVLKLPKENWNLVLNEIEKHISSAIYKEAGAITGILCNQYASANEDSRSFVENLIWDYCQKVYSWHRQATLILLGSQDKLISELEKVAESTFLMVVVFSLGVTKHRLDSRINQEIQLQISVRILIALSCMEYFRRMRLPEYMDTIRAVIVYVQENESACVSFVESIPSYDDLTHNHGSSNTAKLQSVWSTDEVQTARIVFYMRVIPTCIEQLPAPVFRKVVTPTMFLFLGHPNGKVARYSHSVFVAFISSGKDPSQNERDLLKEQLVYFYMRRSLEAFPGITPFEGMASGVVALVRYLPAGCPSIFYCIQGLVEKVNTLCSAVNREDIDLWKNWEGALEPSKKVLDLLFRLLSLVDIQVLPSLMKSLAQLIVQLPVNGQNMPLNQLYQQIAESDDVIRKPALISWLQSLSYLCSQEQISQPKYTPKALGICVPSWGTLIILFGLFRKETAVPRYPQQGSWMNAIESSLFKQWLKNIQMETGLLANGDMSLKKVLIQSVDMFGSRLGFLKFKAEVVDKETGKKVPGIVFARGPAVAVLILLDSDGETYAVLTEQVEEETGLHLNLSDVIDLTSFLDPSTGCRGGCDEDLGLFLYRGRVDKDKIKQLQGKEMGLREHGELIKVHVVPYKSLWRMTSDAKVLMAIALYEMAQRDGLLPPLRN</sequence>
<dbReference type="OrthoDB" id="18975at2759"/>
<dbReference type="PANTHER" id="PTHR36337">
    <property type="entry name" value="OBSCURIN-LIKE PROTEIN"/>
    <property type="match status" value="1"/>
</dbReference>
<dbReference type="Gene3D" id="3.90.79.10">
    <property type="entry name" value="Nucleoside Triphosphate Pyrophosphohydrolase"/>
    <property type="match status" value="1"/>
</dbReference>